<protein>
    <submittedName>
        <fullName evidence="2">Uncharacterized protein</fullName>
    </submittedName>
</protein>
<evidence type="ECO:0000313" key="2">
    <source>
        <dbReference type="EMBL" id="PWA57663.1"/>
    </source>
</evidence>
<sequence length="379" mass="43269">MQGPSLQIFKFKLSIRRSKFPQFFPYKYPILYISYIHLQFFRLKSIMLSLPLIDDDDEATCLKCNTFHGSLEVVSDHQNDCTDYTPGWMKGIDVLCRRIFKEMDLNFDNQSPIIRFDSQISLLSDLRAETRSKNFLKAVFKAYNHLGSNSLKGPAVILKEDPKPVDKKSKLKETEKIPGSLPTQEHAQGFGVPSMSGHPENEVIQTGKSAKSKKRKSKKKKNSNVTDEVTENVSDVTQSKVDLDDDFVVSDFSWKGKEKSQESKRVRSSTVPLKRYINMCLDGGEPSGFMTVSQTNDYGGDTNVFEELKPIKFDELKFVLNDDIIGPWRESGNAYNFDAYRRLYQEFDPQMDPAILLVSQTTPSPEEEGEVILWKGTKH</sequence>
<reference evidence="2 3" key="1">
    <citation type="journal article" date="2018" name="Mol. Plant">
        <title>The genome of Artemisia annua provides insight into the evolution of Asteraceae family and artemisinin biosynthesis.</title>
        <authorList>
            <person name="Shen Q."/>
            <person name="Zhang L."/>
            <person name="Liao Z."/>
            <person name="Wang S."/>
            <person name="Yan T."/>
            <person name="Shi P."/>
            <person name="Liu M."/>
            <person name="Fu X."/>
            <person name="Pan Q."/>
            <person name="Wang Y."/>
            <person name="Lv Z."/>
            <person name="Lu X."/>
            <person name="Zhang F."/>
            <person name="Jiang W."/>
            <person name="Ma Y."/>
            <person name="Chen M."/>
            <person name="Hao X."/>
            <person name="Li L."/>
            <person name="Tang Y."/>
            <person name="Lv G."/>
            <person name="Zhou Y."/>
            <person name="Sun X."/>
            <person name="Brodelius P.E."/>
            <person name="Rose J.K.C."/>
            <person name="Tang K."/>
        </authorList>
    </citation>
    <scope>NUCLEOTIDE SEQUENCE [LARGE SCALE GENOMIC DNA]</scope>
    <source>
        <strain evidence="3">cv. Huhao1</strain>
        <tissue evidence="2">Leaf</tissue>
    </source>
</reference>
<accession>A0A2U1M8T0</accession>
<feature type="compositionally biased region" description="Polar residues" evidence="1">
    <location>
        <begin position="224"/>
        <end position="234"/>
    </location>
</feature>
<dbReference type="Proteomes" id="UP000245207">
    <property type="component" value="Unassembled WGS sequence"/>
</dbReference>
<proteinExistence type="predicted"/>
<evidence type="ECO:0000313" key="3">
    <source>
        <dbReference type="Proteomes" id="UP000245207"/>
    </source>
</evidence>
<name>A0A2U1M8T0_ARTAN</name>
<feature type="compositionally biased region" description="Basic residues" evidence="1">
    <location>
        <begin position="210"/>
        <end position="222"/>
    </location>
</feature>
<keyword evidence="3" id="KW-1185">Reference proteome</keyword>
<organism evidence="2 3">
    <name type="scientific">Artemisia annua</name>
    <name type="common">Sweet wormwood</name>
    <dbReference type="NCBI Taxonomy" id="35608"/>
    <lineage>
        <taxon>Eukaryota</taxon>
        <taxon>Viridiplantae</taxon>
        <taxon>Streptophyta</taxon>
        <taxon>Embryophyta</taxon>
        <taxon>Tracheophyta</taxon>
        <taxon>Spermatophyta</taxon>
        <taxon>Magnoliopsida</taxon>
        <taxon>eudicotyledons</taxon>
        <taxon>Gunneridae</taxon>
        <taxon>Pentapetalae</taxon>
        <taxon>asterids</taxon>
        <taxon>campanulids</taxon>
        <taxon>Asterales</taxon>
        <taxon>Asteraceae</taxon>
        <taxon>Asteroideae</taxon>
        <taxon>Anthemideae</taxon>
        <taxon>Artemisiinae</taxon>
        <taxon>Artemisia</taxon>
    </lineage>
</organism>
<gene>
    <name evidence="2" type="ORF">CTI12_AA402570</name>
</gene>
<evidence type="ECO:0000256" key="1">
    <source>
        <dbReference type="SAM" id="MobiDB-lite"/>
    </source>
</evidence>
<dbReference type="EMBL" id="PKPP01006101">
    <property type="protein sequence ID" value="PWA57663.1"/>
    <property type="molecule type" value="Genomic_DNA"/>
</dbReference>
<feature type="compositionally biased region" description="Basic and acidic residues" evidence="1">
    <location>
        <begin position="158"/>
        <end position="176"/>
    </location>
</feature>
<feature type="region of interest" description="Disordered" evidence="1">
    <location>
        <begin position="157"/>
        <end position="234"/>
    </location>
</feature>
<dbReference type="AlphaFoldDB" id="A0A2U1M8T0"/>
<comment type="caution">
    <text evidence="2">The sequence shown here is derived from an EMBL/GenBank/DDBJ whole genome shotgun (WGS) entry which is preliminary data.</text>
</comment>